<dbReference type="EMBL" id="QKWP01001005">
    <property type="protein sequence ID" value="RIB12616.1"/>
    <property type="molecule type" value="Genomic_DNA"/>
</dbReference>
<evidence type="ECO:0000313" key="8">
    <source>
        <dbReference type="Proteomes" id="UP000266673"/>
    </source>
</evidence>
<evidence type="ECO:0000256" key="3">
    <source>
        <dbReference type="ARBA" id="ARBA00022525"/>
    </source>
</evidence>
<evidence type="ECO:0000256" key="6">
    <source>
        <dbReference type="SAM" id="Phobius"/>
    </source>
</evidence>
<dbReference type="PANTHER" id="PTHR13234:SF8">
    <property type="entry name" value="GAMMA-INTERFERON-INDUCIBLE LYSOSOMAL THIOL REDUCTASE"/>
    <property type="match status" value="1"/>
</dbReference>
<feature type="transmembrane region" description="Helical" evidence="6">
    <location>
        <begin position="6"/>
        <end position="22"/>
    </location>
</feature>
<evidence type="ECO:0000256" key="1">
    <source>
        <dbReference type="ARBA" id="ARBA00004613"/>
    </source>
</evidence>
<keyword evidence="6" id="KW-1133">Transmembrane helix</keyword>
<keyword evidence="6" id="KW-0472">Membrane</keyword>
<dbReference type="PANTHER" id="PTHR13234">
    <property type="entry name" value="GAMMA-INTERFERON INDUCIBLE LYSOSOMAL THIOL REDUCTASE GILT"/>
    <property type="match status" value="1"/>
</dbReference>
<dbReference type="Pfam" id="PF03227">
    <property type="entry name" value="GILT"/>
    <property type="match status" value="1"/>
</dbReference>
<sequence length="219" mass="25199">MRREYYFFLACVFIVGYFLFPSNRLHPRKVLYDLNKPKVPVQLFVMSRCPDAVACESVFGEVLKQTNDITTITTNYVATLNDSAPYGASCKHEDIECIGNIQQLCFRYFYPDQATFFNFLLCLNRYIPKIGSRDWAMQCSKEMGVDYTPVDKCANSNHGRSLFIKSVGITNSYGVTKSCTIYIKGKLRCIKDDYWYDCPGGHEVNDFVRSIQDTYEGIE</sequence>
<evidence type="ECO:0000313" key="7">
    <source>
        <dbReference type="EMBL" id="RIB12616.1"/>
    </source>
</evidence>
<comment type="caution">
    <text evidence="7">The sequence shown here is derived from an EMBL/GenBank/DDBJ whole genome shotgun (WGS) entry which is preliminary data.</text>
</comment>
<protein>
    <recommendedName>
        <fullName evidence="9">Gamma interferon inducible lysosomal thiol reductase</fullName>
    </recommendedName>
</protein>
<proteinExistence type="inferred from homology"/>
<dbReference type="STRING" id="44941.A0A397UZI2"/>
<evidence type="ECO:0000256" key="2">
    <source>
        <dbReference type="ARBA" id="ARBA00005679"/>
    </source>
</evidence>
<dbReference type="GO" id="GO:0016671">
    <property type="term" value="F:oxidoreductase activity, acting on a sulfur group of donors, disulfide as acceptor"/>
    <property type="evidence" value="ECO:0007669"/>
    <property type="project" value="InterPro"/>
</dbReference>
<evidence type="ECO:0000256" key="4">
    <source>
        <dbReference type="ARBA" id="ARBA00022729"/>
    </source>
</evidence>
<comment type="similarity">
    <text evidence="2">Belongs to the GILT family.</text>
</comment>
<reference evidence="7 8" key="1">
    <citation type="submission" date="2018-06" db="EMBL/GenBank/DDBJ databases">
        <title>Comparative genomics reveals the genomic features of Rhizophagus irregularis, R. cerebriforme, R. diaphanum and Gigaspora rosea, and their symbiotic lifestyle signature.</title>
        <authorList>
            <person name="Morin E."/>
            <person name="San Clemente H."/>
            <person name="Chen E.C.H."/>
            <person name="De La Providencia I."/>
            <person name="Hainaut M."/>
            <person name="Kuo A."/>
            <person name="Kohler A."/>
            <person name="Murat C."/>
            <person name="Tang N."/>
            <person name="Roy S."/>
            <person name="Loubradou J."/>
            <person name="Henrissat B."/>
            <person name="Grigoriev I.V."/>
            <person name="Corradi N."/>
            <person name="Roux C."/>
            <person name="Martin F.M."/>
        </authorList>
    </citation>
    <scope>NUCLEOTIDE SEQUENCE [LARGE SCALE GENOMIC DNA]</scope>
    <source>
        <strain evidence="7 8">DAOM 194757</strain>
    </source>
</reference>
<keyword evidence="4" id="KW-0732">Signal</keyword>
<keyword evidence="8" id="KW-1185">Reference proteome</keyword>
<evidence type="ECO:0000256" key="5">
    <source>
        <dbReference type="ARBA" id="ARBA00023180"/>
    </source>
</evidence>
<accession>A0A397UZI2</accession>
<keyword evidence="3" id="KW-0964">Secreted</keyword>
<gene>
    <name evidence="7" type="ORF">C2G38_1976289</name>
</gene>
<dbReference type="AlphaFoldDB" id="A0A397UZI2"/>
<dbReference type="InterPro" id="IPR004911">
    <property type="entry name" value="Interferon-induced_GILT"/>
</dbReference>
<dbReference type="Proteomes" id="UP000266673">
    <property type="component" value="Unassembled WGS sequence"/>
</dbReference>
<keyword evidence="6" id="KW-0812">Transmembrane</keyword>
<dbReference type="GO" id="GO:0005576">
    <property type="term" value="C:extracellular region"/>
    <property type="evidence" value="ECO:0007669"/>
    <property type="project" value="UniProtKB-SubCell"/>
</dbReference>
<comment type="subcellular location">
    <subcellularLocation>
        <location evidence="1">Secreted</location>
    </subcellularLocation>
</comment>
<dbReference type="OrthoDB" id="958254at2759"/>
<organism evidence="7 8">
    <name type="scientific">Gigaspora rosea</name>
    <dbReference type="NCBI Taxonomy" id="44941"/>
    <lineage>
        <taxon>Eukaryota</taxon>
        <taxon>Fungi</taxon>
        <taxon>Fungi incertae sedis</taxon>
        <taxon>Mucoromycota</taxon>
        <taxon>Glomeromycotina</taxon>
        <taxon>Glomeromycetes</taxon>
        <taxon>Diversisporales</taxon>
        <taxon>Gigasporaceae</taxon>
        <taxon>Gigaspora</taxon>
    </lineage>
</organism>
<keyword evidence="5" id="KW-0325">Glycoprotein</keyword>
<evidence type="ECO:0008006" key="9">
    <source>
        <dbReference type="Google" id="ProtNLM"/>
    </source>
</evidence>
<dbReference type="Gene3D" id="3.40.30.10">
    <property type="entry name" value="Glutaredoxin"/>
    <property type="match status" value="1"/>
</dbReference>
<name>A0A397UZI2_9GLOM</name>